<name>A0A1L9MVP9_ASPTC</name>
<keyword evidence="2" id="KW-1185">Reference proteome</keyword>
<sequence>MDMVWSVLSGRGLASPPWRYRSGYRAVSGAPVSWGFAREKARWIARYDLNSERETFRPEIIQSLRIRTAG</sequence>
<protein>
    <submittedName>
        <fullName evidence="1">Uncharacterized protein</fullName>
    </submittedName>
</protein>
<accession>A0A1L9MVP9</accession>
<evidence type="ECO:0000313" key="2">
    <source>
        <dbReference type="Proteomes" id="UP000184304"/>
    </source>
</evidence>
<proteinExistence type="predicted"/>
<reference evidence="2" key="1">
    <citation type="journal article" date="2017" name="Genome Biol.">
        <title>Comparative genomics reveals high biological diversity and specific adaptations in the industrially and medically important fungal genus Aspergillus.</title>
        <authorList>
            <person name="de Vries R.P."/>
            <person name="Riley R."/>
            <person name="Wiebenga A."/>
            <person name="Aguilar-Osorio G."/>
            <person name="Amillis S."/>
            <person name="Uchima C.A."/>
            <person name="Anderluh G."/>
            <person name="Asadollahi M."/>
            <person name="Askin M."/>
            <person name="Barry K."/>
            <person name="Battaglia E."/>
            <person name="Bayram O."/>
            <person name="Benocci T."/>
            <person name="Braus-Stromeyer S.A."/>
            <person name="Caldana C."/>
            <person name="Canovas D."/>
            <person name="Cerqueira G.C."/>
            <person name="Chen F."/>
            <person name="Chen W."/>
            <person name="Choi C."/>
            <person name="Clum A."/>
            <person name="Dos Santos R.A."/>
            <person name="Damasio A.R."/>
            <person name="Diallinas G."/>
            <person name="Emri T."/>
            <person name="Fekete E."/>
            <person name="Flipphi M."/>
            <person name="Freyberg S."/>
            <person name="Gallo A."/>
            <person name="Gournas C."/>
            <person name="Habgood R."/>
            <person name="Hainaut M."/>
            <person name="Harispe M.L."/>
            <person name="Henrissat B."/>
            <person name="Hilden K.S."/>
            <person name="Hope R."/>
            <person name="Hossain A."/>
            <person name="Karabika E."/>
            <person name="Karaffa L."/>
            <person name="Karanyi Z."/>
            <person name="Krasevec N."/>
            <person name="Kuo A."/>
            <person name="Kusch H."/>
            <person name="LaButti K."/>
            <person name="Lagendijk E.L."/>
            <person name="Lapidus A."/>
            <person name="Levasseur A."/>
            <person name="Lindquist E."/>
            <person name="Lipzen A."/>
            <person name="Logrieco A.F."/>
            <person name="MacCabe A."/>
            <person name="Maekelae M.R."/>
            <person name="Malavazi I."/>
            <person name="Melin P."/>
            <person name="Meyer V."/>
            <person name="Mielnichuk N."/>
            <person name="Miskei M."/>
            <person name="Molnar A.P."/>
            <person name="Mule G."/>
            <person name="Ngan C.Y."/>
            <person name="Orejas M."/>
            <person name="Orosz E."/>
            <person name="Ouedraogo J.P."/>
            <person name="Overkamp K.M."/>
            <person name="Park H.-S."/>
            <person name="Perrone G."/>
            <person name="Piumi F."/>
            <person name="Punt P.J."/>
            <person name="Ram A.F."/>
            <person name="Ramon A."/>
            <person name="Rauscher S."/>
            <person name="Record E."/>
            <person name="Riano-Pachon D.M."/>
            <person name="Robert V."/>
            <person name="Roehrig J."/>
            <person name="Ruller R."/>
            <person name="Salamov A."/>
            <person name="Salih N.S."/>
            <person name="Samson R.A."/>
            <person name="Sandor E."/>
            <person name="Sanguinetti M."/>
            <person name="Schuetze T."/>
            <person name="Sepcic K."/>
            <person name="Shelest E."/>
            <person name="Sherlock G."/>
            <person name="Sophianopoulou V."/>
            <person name="Squina F.M."/>
            <person name="Sun H."/>
            <person name="Susca A."/>
            <person name="Todd R.B."/>
            <person name="Tsang A."/>
            <person name="Unkles S.E."/>
            <person name="van de Wiele N."/>
            <person name="van Rossen-Uffink D."/>
            <person name="Oliveira J.V."/>
            <person name="Vesth T.C."/>
            <person name="Visser J."/>
            <person name="Yu J.-H."/>
            <person name="Zhou M."/>
            <person name="Andersen M.R."/>
            <person name="Archer D.B."/>
            <person name="Baker S.E."/>
            <person name="Benoit I."/>
            <person name="Brakhage A.A."/>
            <person name="Braus G.H."/>
            <person name="Fischer R."/>
            <person name="Frisvad J.C."/>
            <person name="Goldman G.H."/>
            <person name="Houbraken J."/>
            <person name="Oakley B."/>
            <person name="Pocsi I."/>
            <person name="Scazzocchio C."/>
            <person name="Seiboth B."/>
            <person name="vanKuyk P.A."/>
            <person name="Wortman J."/>
            <person name="Dyer P.S."/>
            <person name="Grigoriev I.V."/>
        </authorList>
    </citation>
    <scope>NUCLEOTIDE SEQUENCE [LARGE SCALE GENOMIC DNA]</scope>
    <source>
        <strain evidence="2">CBS 134.48</strain>
    </source>
</reference>
<dbReference type="EMBL" id="KV878206">
    <property type="protein sequence ID" value="OJI81096.1"/>
    <property type="molecule type" value="Genomic_DNA"/>
</dbReference>
<evidence type="ECO:0000313" key="1">
    <source>
        <dbReference type="EMBL" id="OJI81096.1"/>
    </source>
</evidence>
<dbReference type="AlphaFoldDB" id="A0A1L9MVP9"/>
<gene>
    <name evidence="1" type="ORF">ASPTUDRAFT_46387</name>
</gene>
<dbReference type="Proteomes" id="UP000184304">
    <property type="component" value="Unassembled WGS sequence"/>
</dbReference>
<dbReference type="VEuPathDB" id="FungiDB:ASPTUDRAFT_46387"/>
<organism evidence="1 2">
    <name type="scientific">Aspergillus tubingensis (strain CBS 134.48)</name>
    <dbReference type="NCBI Taxonomy" id="767770"/>
    <lineage>
        <taxon>Eukaryota</taxon>
        <taxon>Fungi</taxon>
        <taxon>Dikarya</taxon>
        <taxon>Ascomycota</taxon>
        <taxon>Pezizomycotina</taxon>
        <taxon>Eurotiomycetes</taxon>
        <taxon>Eurotiomycetidae</taxon>
        <taxon>Eurotiales</taxon>
        <taxon>Aspergillaceae</taxon>
        <taxon>Aspergillus</taxon>
        <taxon>Aspergillus subgen. Circumdati</taxon>
    </lineage>
</organism>